<organism evidence="1 2">
    <name type="scientific">Phlebia brevispora</name>
    <dbReference type="NCBI Taxonomy" id="194682"/>
    <lineage>
        <taxon>Eukaryota</taxon>
        <taxon>Fungi</taxon>
        <taxon>Dikarya</taxon>
        <taxon>Basidiomycota</taxon>
        <taxon>Agaricomycotina</taxon>
        <taxon>Agaricomycetes</taxon>
        <taxon>Polyporales</taxon>
        <taxon>Meruliaceae</taxon>
        <taxon>Phlebia</taxon>
    </lineage>
</organism>
<sequence>MDPPAYSSTTELVDTSRHELPTYNEVTSSSHRSSRRAITTHEYKMHLKRGISWVALRVDSKAKTPDHLPHFMSGDTVAGAIVLDMQEDTTIKGVTLSFTGDLIAPNTASFEFLKIAQEIYSSKGDPRSTNAEDTENSPPPPRKEKLHGNVSWPFSFAIPREVQVKSGRNTNTFPLPASFMERGANITVLYRLSITVFRGMLLPTCTVDTTVVYVPRIKPEAPSPAIQLAYQERCPLIGPSDDQEGWHTLDPIIVSGTLFNARNCGIVCTLSLAKPLCYTRSTTIPLFLKLECTDTQALNMLSTESAPTVRLRRSIRVDNRDPQVPGSMFMNPNSDTNLDKAVWWPSPFDSPTDDQSETRILQGEIRLPQSLVPTAHLHHYHVFYSVALFPFQAVGFTAAHPTNTPLQSVQVEIATMFAHGPRPVSYSALFVPT</sequence>
<comment type="caution">
    <text evidence="1">The sequence shown here is derived from an EMBL/GenBank/DDBJ whole genome shotgun (WGS) entry which is preliminary data.</text>
</comment>
<evidence type="ECO:0000313" key="2">
    <source>
        <dbReference type="Proteomes" id="UP001148662"/>
    </source>
</evidence>
<gene>
    <name evidence="1" type="ORF">NM688_g5478</name>
</gene>
<protein>
    <submittedName>
        <fullName evidence="1">Uncharacterized protein</fullName>
    </submittedName>
</protein>
<proteinExistence type="predicted"/>
<dbReference type="Proteomes" id="UP001148662">
    <property type="component" value="Unassembled WGS sequence"/>
</dbReference>
<keyword evidence="2" id="KW-1185">Reference proteome</keyword>
<name>A0ACC1SUN3_9APHY</name>
<accession>A0ACC1SUN3</accession>
<dbReference type="EMBL" id="JANHOG010001013">
    <property type="protein sequence ID" value="KAJ3546757.1"/>
    <property type="molecule type" value="Genomic_DNA"/>
</dbReference>
<evidence type="ECO:0000313" key="1">
    <source>
        <dbReference type="EMBL" id="KAJ3546757.1"/>
    </source>
</evidence>
<reference evidence="1" key="1">
    <citation type="submission" date="2022-07" db="EMBL/GenBank/DDBJ databases">
        <title>Genome Sequence of Phlebia brevispora.</title>
        <authorList>
            <person name="Buettner E."/>
        </authorList>
    </citation>
    <scope>NUCLEOTIDE SEQUENCE</scope>
    <source>
        <strain evidence="1">MPL23</strain>
    </source>
</reference>